<feature type="transmembrane region" description="Helical" evidence="2">
    <location>
        <begin position="131"/>
        <end position="155"/>
    </location>
</feature>
<evidence type="ECO:0000256" key="1">
    <source>
        <dbReference type="SAM" id="MobiDB-lite"/>
    </source>
</evidence>
<feature type="transmembrane region" description="Helical" evidence="2">
    <location>
        <begin position="162"/>
        <end position="185"/>
    </location>
</feature>
<sequence length="569" mass="64122">MRAHGVETRKPALCIFFVLAVLSFVLSLLAFISPSWQYVFLENGRTVHHHGLWMDCKRDFSHEYGRNREFYEILYRLDDQQSPFYRFFLPPLNCVYKFDYYIDPEDLYEHNYDENRLQGDAYQHLFLGWKIAVLVALGLGLIVTTFALIIAIFAFCHRTLTCVSTVFFSMSTVLSAVGLLVFYVWGNYQDNKMIKEEDATYQQFFGWAFYVEILSIVSHFLASLCGCLATAVALRKNKAKLVRIDIIDANGSTLLSDCPEQFKHSISAVYKVDSATLGQWRKDDMDKNLSGSGKRKGKRNSRQVESTPHIEKLQHCHTLRQNTARFANSATNSLFEGRNTDTLRTNATDETDLTHSYSSSAINAVKSDSKRTMKLNVPLQITTSLNGDVTYESLPCNEDFISSAETYKPSVNSSSRRSATLSTSAKSFLQRSAMNVYDQAHDDGPVATISITGNSYERPYNYRLNSSNGFRRSKELKSIVISGKDSHFRASPTWNNVKSPSILLNGTDRSTGSSTALYGGDIALDASPTYSEDDKLRLNLFLNGHSSCEFETELSAPFAQVKENGETTV</sequence>
<dbReference type="Gene3D" id="1.20.140.150">
    <property type="match status" value="1"/>
</dbReference>
<evidence type="ECO:0008006" key="5">
    <source>
        <dbReference type="Google" id="ProtNLM"/>
    </source>
</evidence>
<proteinExistence type="predicted"/>
<keyword evidence="2" id="KW-1133">Transmembrane helix</keyword>
<organism evidence="3 4">
    <name type="scientific">Gnathostoma spinigerum</name>
    <dbReference type="NCBI Taxonomy" id="75299"/>
    <lineage>
        <taxon>Eukaryota</taxon>
        <taxon>Metazoa</taxon>
        <taxon>Ecdysozoa</taxon>
        <taxon>Nematoda</taxon>
        <taxon>Chromadorea</taxon>
        <taxon>Rhabditida</taxon>
        <taxon>Spirurina</taxon>
        <taxon>Gnathostomatomorpha</taxon>
        <taxon>Gnathostomatoidea</taxon>
        <taxon>Gnathostomatidae</taxon>
        <taxon>Gnathostoma</taxon>
    </lineage>
</organism>
<name>A0ABD6E9X8_9BILA</name>
<dbReference type="Pfam" id="PF07062">
    <property type="entry name" value="Clc-like"/>
    <property type="match status" value="1"/>
</dbReference>
<reference evidence="3 4" key="1">
    <citation type="submission" date="2024-08" db="EMBL/GenBank/DDBJ databases">
        <title>Gnathostoma spinigerum genome.</title>
        <authorList>
            <person name="Gonzalez-Bertolin B."/>
            <person name="Monzon S."/>
            <person name="Zaballos A."/>
            <person name="Jimenez P."/>
            <person name="Dekumyoy P."/>
            <person name="Varona S."/>
            <person name="Cuesta I."/>
            <person name="Sumanam S."/>
            <person name="Adisakwattana P."/>
            <person name="Gasser R.B."/>
            <person name="Hernandez-Gonzalez A."/>
            <person name="Young N.D."/>
            <person name="Perteguer M.J."/>
        </authorList>
    </citation>
    <scope>NUCLEOTIDE SEQUENCE [LARGE SCALE GENOMIC DNA]</scope>
    <source>
        <strain evidence="3">AL3</strain>
        <tissue evidence="3">Liver</tissue>
    </source>
</reference>
<comment type="caution">
    <text evidence="3">The sequence shown here is derived from an EMBL/GenBank/DDBJ whole genome shotgun (WGS) entry which is preliminary data.</text>
</comment>
<feature type="transmembrane region" description="Helical" evidence="2">
    <location>
        <begin position="12"/>
        <end position="32"/>
    </location>
</feature>
<keyword evidence="2" id="KW-0812">Transmembrane</keyword>
<dbReference type="AlphaFoldDB" id="A0ABD6E9X8"/>
<dbReference type="InterPro" id="IPR010761">
    <property type="entry name" value="Clc_prot-like"/>
</dbReference>
<evidence type="ECO:0000313" key="4">
    <source>
        <dbReference type="Proteomes" id="UP001608902"/>
    </source>
</evidence>
<dbReference type="EMBL" id="JBGFUD010000281">
    <property type="protein sequence ID" value="MFH4974164.1"/>
    <property type="molecule type" value="Genomic_DNA"/>
</dbReference>
<protein>
    <recommendedName>
        <fullName evidence="5">Clc-like protein</fullName>
    </recommendedName>
</protein>
<dbReference type="PANTHER" id="PTHR35574">
    <property type="entry name" value="PUTATIVE-RELATED"/>
    <property type="match status" value="1"/>
</dbReference>
<feature type="transmembrane region" description="Helical" evidence="2">
    <location>
        <begin position="205"/>
        <end position="234"/>
    </location>
</feature>
<feature type="region of interest" description="Disordered" evidence="1">
    <location>
        <begin position="283"/>
        <end position="309"/>
    </location>
</feature>
<accession>A0ABD6E9X8</accession>
<gene>
    <name evidence="3" type="ORF">AB6A40_000873</name>
</gene>
<dbReference type="PANTHER" id="PTHR35574:SF2">
    <property type="entry name" value="CLAUDIN-LIKE IN CAENORHABDITIS"/>
    <property type="match status" value="1"/>
</dbReference>
<evidence type="ECO:0000256" key="2">
    <source>
        <dbReference type="SAM" id="Phobius"/>
    </source>
</evidence>
<evidence type="ECO:0000313" key="3">
    <source>
        <dbReference type="EMBL" id="MFH4974164.1"/>
    </source>
</evidence>
<dbReference type="Proteomes" id="UP001608902">
    <property type="component" value="Unassembled WGS sequence"/>
</dbReference>
<keyword evidence="2" id="KW-0472">Membrane</keyword>
<keyword evidence="4" id="KW-1185">Reference proteome</keyword>